<keyword evidence="7" id="KW-1185">Reference proteome</keyword>
<dbReference type="PANTHER" id="PTHR30061">
    <property type="entry name" value="MALTOSE-BINDING PERIPLASMIC PROTEIN"/>
    <property type="match status" value="1"/>
</dbReference>
<feature type="signal peptide" evidence="5">
    <location>
        <begin position="1"/>
        <end position="30"/>
    </location>
</feature>
<evidence type="ECO:0000313" key="6">
    <source>
        <dbReference type="EMBL" id="SMC25075.1"/>
    </source>
</evidence>
<gene>
    <name evidence="6" type="ORF">SAMN02745134_02348</name>
</gene>
<reference evidence="6 7" key="1">
    <citation type="submission" date="2017-04" db="EMBL/GenBank/DDBJ databases">
        <authorList>
            <person name="Afonso C.L."/>
            <person name="Miller P.J."/>
            <person name="Scott M.A."/>
            <person name="Spackman E."/>
            <person name="Goraichik I."/>
            <person name="Dimitrov K.M."/>
            <person name="Suarez D.L."/>
            <person name="Swayne D.E."/>
        </authorList>
    </citation>
    <scope>NUCLEOTIDE SEQUENCE [LARGE SCALE GENOMIC DNA]</scope>
    <source>
        <strain evidence="6 7">DSM 12555</strain>
    </source>
</reference>
<dbReference type="GO" id="GO:0015144">
    <property type="term" value="F:carbohydrate transmembrane transporter activity"/>
    <property type="evidence" value="ECO:0007669"/>
    <property type="project" value="InterPro"/>
</dbReference>
<dbReference type="GO" id="GO:0015768">
    <property type="term" value="P:maltose transport"/>
    <property type="evidence" value="ECO:0007669"/>
    <property type="project" value="TreeGrafter"/>
</dbReference>
<dbReference type="Gene3D" id="3.40.190.10">
    <property type="entry name" value="Periplasmic binding protein-like II"/>
    <property type="match status" value="2"/>
</dbReference>
<dbReference type="STRING" id="1121291.SAMN02745134_02348"/>
<protein>
    <recommendedName>
        <fullName evidence="5">Maltodextrin-binding protein</fullName>
    </recommendedName>
</protein>
<accession>A0A1W1XMK6</accession>
<organism evidence="6 7">
    <name type="scientific">Clostridium acidisoli DSM 12555</name>
    <dbReference type="NCBI Taxonomy" id="1121291"/>
    <lineage>
        <taxon>Bacteria</taxon>
        <taxon>Bacillati</taxon>
        <taxon>Bacillota</taxon>
        <taxon>Clostridia</taxon>
        <taxon>Eubacteriales</taxon>
        <taxon>Clostridiaceae</taxon>
        <taxon>Clostridium</taxon>
    </lineage>
</organism>
<proteinExistence type="inferred from homology"/>
<dbReference type="GO" id="GO:1901982">
    <property type="term" value="F:maltose binding"/>
    <property type="evidence" value="ECO:0007669"/>
    <property type="project" value="TreeGrafter"/>
</dbReference>
<comment type="similarity">
    <text evidence="1 5">Belongs to the bacterial solute-binding protein 1 family.</text>
</comment>
<dbReference type="PRINTS" id="PR00181">
    <property type="entry name" value="MALTOSEBP"/>
</dbReference>
<dbReference type="InterPro" id="IPR006060">
    <property type="entry name" value="Maltose/Cyclodextrin-bd"/>
</dbReference>
<evidence type="ECO:0000256" key="4">
    <source>
        <dbReference type="ARBA" id="ARBA00022729"/>
    </source>
</evidence>
<evidence type="ECO:0000313" key="7">
    <source>
        <dbReference type="Proteomes" id="UP000192468"/>
    </source>
</evidence>
<keyword evidence="3 5" id="KW-0762">Sugar transport</keyword>
<comment type="subcellular location">
    <subcellularLocation>
        <location evidence="5">Cell membrane</location>
        <topology evidence="5">Lipid-anchor</topology>
    </subcellularLocation>
</comment>
<dbReference type="RefSeq" id="WP_084116175.1">
    <property type="nucleotide sequence ID" value="NZ_FWXH01000008.1"/>
</dbReference>
<dbReference type="Pfam" id="PF13416">
    <property type="entry name" value="SBP_bac_8"/>
    <property type="match status" value="1"/>
</dbReference>
<evidence type="ECO:0000256" key="3">
    <source>
        <dbReference type="ARBA" id="ARBA00022597"/>
    </source>
</evidence>
<feature type="chain" id="PRO_5039762170" description="Maltodextrin-binding protein" evidence="5">
    <location>
        <begin position="31"/>
        <end position="402"/>
    </location>
</feature>
<dbReference type="OrthoDB" id="9766758at2"/>
<keyword evidence="5" id="KW-0472">Membrane</keyword>
<keyword evidence="5" id="KW-0449">Lipoprotein</keyword>
<evidence type="ECO:0000256" key="5">
    <source>
        <dbReference type="RuleBase" id="RU365005"/>
    </source>
</evidence>
<sequence length="402" mass="43536">MNKKVKTICSVLSALLLVAALGGCSSSTSSTTKSGKHLIVWSHLTKPEITELDKVAQKWAKQTGNTVTVQMDSLDPSKSQQFLQAAKSSKGPDIMYGMAHDNFGTFQKAGLLEPVPSGIIDTSKYVDTSIKAVSYDGKMYAVPMSIETYALFYNTDKVPTVPTTVDDLITQAQKVGLQYDINNFYFSYAFMAANGGYVFKDKGKGALDANDIGLGNEGSVKGLQTIQDFVTKYKFMSADIKGDKAKAAFQNGTIGFYISGPWDVSDFTKAGVKFAVAPLPGGMPSFVGVQASFVNSNSKNKTEDWELMKYLQENNESVIKAGSRIPALNSTLDKPEFKDNKITSAFVQQVKNGQPMPNIPEMQAVWTPVGNDLTLLTQGKLTPEAAGKTMHDQVVQGISIMK</sequence>
<dbReference type="SUPFAM" id="SSF53850">
    <property type="entry name" value="Periplasmic binding protein-like II"/>
    <property type="match status" value="1"/>
</dbReference>
<dbReference type="PROSITE" id="PS51257">
    <property type="entry name" value="PROKAR_LIPOPROTEIN"/>
    <property type="match status" value="1"/>
</dbReference>
<dbReference type="InterPro" id="IPR006059">
    <property type="entry name" value="SBP"/>
</dbReference>
<keyword evidence="5" id="KW-1003">Cell membrane</keyword>
<dbReference type="AlphaFoldDB" id="A0A1W1XMK6"/>
<dbReference type="PANTHER" id="PTHR30061:SF50">
    <property type="entry name" value="MALTOSE_MALTODEXTRIN-BINDING PERIPLASMIC PROTEIN"/>
    <property type="match status" value="1"/>
</dbReference>
<evidence type="ECO:0000256" key="2">
    <source>
        <dbReference type="ARBA" id="ARBA00022448"/>
    </source>
</evidence>
<dbReference type="EMBL" id="FWXH01000008">
    <property type="protein sequence ID" value="SMC25075.1"/>
    <property type="molecule type" value="Genomic_DNA"/>
</dbReference>
<evidence type="ECO:0000256" key="1">
    <source>
        <dbReference type="ARBA" id="ARBA00008520"/>
    </source>
</evidence>
<name>A0A1W1XMK6_9CLOT</name>
<keyword evidence="4 5" id="KW-0732">Signal</keyword>
<dbReference type="CDD" id="cd13586">
    <property type="entry name" value="PBP2_Maltose_binding_like"/>
    <property type="match status" value="1"/>
</dbReference>
<keyword evidence="2 5" id="KW-0813">Transport</keyword>
<dbReference type="GO" id="GO:0055052">
    <property type="term" value="C:ATP-binding cassette (ABC) transporter complex, substrate-binding subunit-containing"/>
    <property type="evidence" value="ECO:0007669"/>
    <property type="project" value="TreeGrafter"/>
</dbReference>
<dbReference type="Proteomes" id="UP000192468">
    <property type="component" value="Unassembled WGS sequence"/>
</dbReference>
<dbReference type="GO" id="GO:0042956">
    <property type="term" value="P:maltodextrin transmembrane transport"/>
    <property type="evidence" value="ECO:0007669"/>
    <property type="project" value="TreeGrafter"/>
</dbReference>